<reference evidence="3 4" key="1">
    <citation type="submission" date="2023-08" db="EMBL/GenBank/DDBJ databases">
        <title>Implementing the SeqCode for naming new Mesorhizobium species isolated from Vachellia karroo root nodules.</title>
        <authorList>
            <person name="Van Lill M."/>
        </authorList>
    </citation>
    <scope>NUCLEOTIDE SEQUENCE [LARGE SCALE GENOMIC DNA]</scope>
    <source>
        <strain evidence="3 4">VK4B</strain>
    </source>
</reference>
<evidence type="ECO:0000256" key="1">
    <source>
        <dbReference type="SAM" id="MobiDB-lite"/>
    </source>
</evidence>
<dbReference type="Pfam" id="PF02371">
    <property type="entry name" value="Transposase_20"/>
    <property type="match status" value="1"/>
</dbReference>
<evidence type="ECO:0000313" key="3">
    <source>
        <dbReference type="EMBL" id="MDX8542060.1"/>
    </source>
</evidence>
<evidence type="ECO:0000313" key="4">
    <source>
        <dbReference type="Proteomes" id="UP001276564"/>
    </source>
</evidence>
<gene>
    <name evidence="3" type="ORF">RFM23_31265</name>
</gene>
<keyword evidence="4" id="KW-1185">Reference proteome</keyword>
<dbReference type="EMBL" id="JAVIIP010000052">
    <property type="protein sequence ID" value="MDX8542060.1"/>
    <property type="molecule type" value="Genomic_DNA"/>
</dbReference>
<protein>
    <submittedName>
        <fullName evidence="3">Transposase</fullName>
    </submittedName>
</protein>
<feature type="region of interest" description="Disordered" evidence="1">
    <location>
        <begin position="1"/>
        <end position="39"/>
    </location>
</feature>
<accession>A0ABU5AXK1</accession>
<feature type="domain" description="Transposase IS116/IS110/IS902 C-terminal" evidence="2">
    <location>
        <begin position="2"/>
        <end position="43"/>
    </location>
</feature>
<comment type="caution">
    <text evidence="3">The sequence shown here is derived from an EMBL/GenBank/DDBJ whole genome shotgun (WGS) entry which is preliminary data.</text>
</comment>
<evidence type="ECO:0000259" key="2">
    <source>
        <dbReference type="Pfam" id="PF02371"/>
    </source>
</evidence>
<feature type="region of interest" description="Disordered" evidence="1">
    <location>
        <begin position="53"/>
        <end position="110"/>
    </location>
</feature>
<feature type="compositionally biased region" description="Basic and acidic residues" evidence="1">
    <location>
        <begin position="59"/>
        <end position="94"/>
    </location>
</feature>
<dbReference type="Proteomes" id="UP001276564">
    <property type="component" value="Unassembled WGS sequence"/>
</dbReference>
<organism evidence="3 4">
    <name type="scientific">Mesorhizobium abyssinicae</name>
    <dbReference type="NCBI Taxonomy" id="1209958"/>
    <lineage>
        <taxon>Bacteria</taxon>
        <taxon>Pseudomonadati</taxon>
        <taxon>Pseudomonadota</taxon>
        <taxon>Alphaproteobacteria</taxon>
        <taxon>Hyphomicrobiales</taxon>
        <taxon>Phyllobacteriaceae</taxon>
        <taxon>Mesorhizobium</taxon>
    </lineage>
</organism>
<proteinExistence type="predicted"/>
<sequence>MIPDPDGFKSGRHFAPWLRLTPRPHSSDGKEQLGGISKWATRRSARCSFVARRRRNRARQQDGEDHLGAARQGRDISKYWRGEQRSTRLSRYDDQDGLADATPDRGEVQN</sequence>
<dbReference type="InterPro" id="IPR003346">
    <property type="entry name" value="Transposase_20"/>
</dbReference>
<name>A0ABU5AXK1_9HYPH</name>